<name>A0A375JEK8_9BURK</name>
<dbReference type="EMBL" id="OVTA01000080">
    <property type="protein sequence ID" value="SPS02560.1"/>
    <property type="molecule type" value="Genomic_DNA"/>
</dbReference>
<organism evidence="1 2">
    <name type="scientific">Cupriavidus taiwanensis</name>
    <dbReference type="NCBI Taxonomy" id="164546"/>
    <lineage>
        <taxon>Bacteria</taxon>
        <taxon>Pseudomonadati</taxon>
        <taxon>Pseudomonadota</taxon>
        <taxon>Betaproteobacteria</taxon>
        <taxon>Burkholderiales</taxon>
        <taxon>Burkholderiaceae</taxon>
        <taxon>Cupriavidus</taxon>
    </lineage>
</organism>
<reference evidence="1 2" key="1">
    <citation type="submission" date="2018-01" db="EMBL/GenBank/DDBJ databases">
        <authorList>
            <person name="Gaut B.S."/>
            <person name="Morton B.R."/>
            <person name="Clegg M.T."/>
            <person name="Duvall M.R."/>
        </authorList>
    </citation>
    <scope>NUCLEOTIDE SEQUENCE [LARGE SCALE GENOMIC DNA]</scope>
    <source>
        <strain evidence="1">Cupriavidus taiwanensis cmp 52</strain>
    </source>
</reference>
<evidence type="ECO:0000313" key="1">
    <source>
        <dbReference type="EMBL" id="SPS02560.1"/>
    </source>
</evidence>
<gene>
    <name evidence="1" type="ORF">CBM2634_U170001</name>
</gene>
<protein>
    <submittedName>
        <fullName evidence="1">Uncharacterized protein</fullName>
    </submittedName>
</protein>
<dbReference type="AlphaFoldDB" id="A0A375JEK8"/>
<dbReference type="Proteomes" id="UP000256805">
    <property type="component" value="Unassembled WGS sequence"/>
</dbReference>
<evidence type="ECO:0000313" key="2">
    <source>
        <dbReference type="Proteomes" id="UP000256805"/>
    </source>
</evidence>
<sequence>MMTIADALGGERLARYPEVAEIMGTTDVPKARCARNGRT</sequence>
<proteinExistence type="predicted"/>
<accession>A0A375JEK8</accession>